<dbReference type="SUPFAM" id="SSF81324">
    <property type="entry name" value="Voltage-gated potassium channels"/>
    <property type="match status" value="1"/>
</dbReference>
<evidence type="ECO:0000313" key="7">
    <source>
        <dbReference type="EMBL" id="CAE7720288.1"/>
    </source>
</evidence>
<dbReference type="GO" id="GO:0005248">
    <property type="term" value="F:voltage-gated sodium channel activity"/>
    <property type="evidence" value="ECO:0007669"/>
    <property type="project" value="TreeGrafter"/>
</dbReference>
<evidence type="ECO:0000259" key="6">
    <source>
        <dbReference type="Pfam" id="PF00520"/>
    </source>
</evidence>
<feature type="non-terminal residue" evidence="7">
    <location>
        <position position="144"/>
    </location>
</feature>
<keyword evidence="2 5" id="KW-0812">Transmembrane</keyword>
<evidence type="ECO:0000256" key="2">
    <source>
        <dbReference type="ARBA" id="ARBA00022692"/>
    </source>
</evidence>
<dbReference type="InterPro" id="IPR005821">
    <property type="entry name" value="Ion_trans_dom"/>
</dbReference>
<evidence type="ECO:0000256" key="5">
    <source>
        <dbReference type="SAM" id="Phobius"/>
    </source>
</evidence>
<gene>
    <name evidence="7" type="primary">CACNA1H</name>
    <name evidence="7" type="ORF">SPIL2461_LOCUS20515</name>
</gene>
<dbReference type="Proteomes" id="UP000649617">
    <property type="component" value="Unassembled WGS sequence"/>
</dbReference>
<dbReference type="Gene3D" id="1.20.120.350">
    <property type="entry name" value="Voltage-gated potassium channels. Chain C"/>
    <property type="match status" value="1"/>
</dbReference>
<evidence type="ECO:0000256" key="3">
    <source>
        <dbReference type="ARBA" id="ARBA00022989"/>
    </source>
</evidence>
<feature type="transmembrane region" description="Helical" evidence="5">
    <location>
        <begin position="120"/>
        <end position="143"/>
    </location>
</feature>
<feature type="non-terminal residue" evidence="7">
    <location>
        <position position="1"/>
    </location>
</feature>
<dbReference type="GO" id="GO:0086010">
    <property type="term" value="P:membrane depolarization during action potential"/>
    <property type="evidence" value="ECO:0007669"/>
    <property type="project" value="TreeGrafter"/>
</dbReference>
<keyword evidence="8" id="KW-1185">Reference proteome</keyword>
<comment type="caution">
    <text evidence="7">The sequence shown here is derived from an EMBL/GenBank/DDBJ whole genome shotgun (WGS) entry which is preliminary data.</text>
</comment>
<keyword evidence="4 5" id="KW-0472">Membrane</keyword>
<dbReference type="GO" id="GO:0001518">
    <property type="term" value="C:voltage-gated sodium channel complex"/>
    <property type="evidence" value="ECO:0007669"/>
    <property type="project" value="TreeGrafter"/>
</dbReference>
<sequence>ASETYTPAGNIYTVLFSLELFVRLGAQKPKDFFCGEDKRWNFLDGIIVVASWWEVVGEIQTLLASSNPEESNFAGITGIRTLRIIRITRLVKVARLARVLRFVMALRTLTQSIIYTLKSLIWAMVLLLLIVYTFGILFTQVVFD</sequence>
<evidence type="ECO:0000313" key="8">
    <source>
        <dbReference type="Proteomes" id="UP000649617"/>
    </source>
</evidence>
<dbReference type="AlphaFoldDB" id="A0A812X603"/>
<accession>A0A812X603</accession>
<protein>
    <submittedName>
        <fullName evidence="7">CACNA1H protein</fullName>
    </submittedName>
</protein>
<dbReference type="PANTHER" id="PTHR10037:SF230">
    <property type="entry name" value="CA[2+]-CHANNEL PROTEIN ALPHA[[1]] SUBUNIT T, ISOFORM F"/>
    <property type="match status" value="1"/>
</dbReference>
<dbReference type="PANTHER" id="PTHR10037">
    <property type="entry name" value="VOLTAGE-GATED CATION CHANNEL CALCIUM AND SODIUM"/>
    <property type="match status" value="1"/>
</dbReference>
<proteinExistence type="predicted"/>
<evidence type="ECO:0000256" key="4">
    <source>
        <dbReference type="ARBA" id="ARBA00023136"/>
    </source>
</evidence>
<dbReference type="OrthoDB" id="416585at2759"/>
<feature type="domain" description="Ion transport" evidence="6">
    <location>
        <begin position="10"/>
        <end position="141"/>
    </location>
</feature>
<keyword evidence="3 5" id="KW-1133">Transmembrane helix</keyword>
<dbReference type="GO" id="GO:0070509">
    <property type="term" value="P:calcium ion import"/>
    <property type="evidence" value="ECO:0007669"/>
    <property type="project" value="TreeGrafter"/>
</dbReference>
<dbReference type="GO" id="GO:0008332">
    <property type="term" value="F:low voltage-gated calcium channel activity"/>
    <property type="evidence" value="ECO:0007669"/>
    <property type="project" value="TreeGrafter"/>
</dbReference>
<name>A0A812X603_SYMPI</name>
<reference evidence="7" key="1">
    <citation type="submission" date="2021-02" db="EMBL/GenBank/DDBJ databases">
        <authorList>
            <person name="Dougan E. K."/>
            <person name="Rhodes N."/>
            <person name="Thang M."/>
            <person name="Chan C."/>
        </authorList>
    </citation>
    <scope>NUCLEOTIDE SEQUENCE</scope>
</reference>
<comment type="subcellular location">
    <subcellularLocation>
        <location evidence="1">Membrane</location>
        <topology evidence="1">Multi-pass membrane protein</topology>
    </subcellularLocation>
</comment>
<evidence type="ECO:0000256" key="1">
    <source>
        <dbReference type="ARBA" id="ARBA00004141"/>
    </source>
</evidence>
<dbReference type="EMBL" id="CAJNIZ010045448">
    <property type="protein sequence ID" value="CAE7720288.1"/>
    <property type="molecule type" value="Genomic_DNA"/>
</dbReference>
<organism evidence="7 8">
    <name type="scientific">Symbiodinium pilosum</name>
    <name type="common">Dinoflagellate</name>
    <dbReference type="NCBI Taxonomy" id="2952"/>
    <lineage>
        <taxon>Eukaryota</taxon>
        <taxon>Sar</taxon>
        <taxon>Alveolata</taxon>
        <taxon>Dinophyceae</taxon>
        <taxon>Suessiales</taxon>
        <taxon>Symbiodiniaceae</taxon>
        <taxon>Symbiodinium</taxon>
    </lineage>
</organism>
<dbReference type="InterPro" id="IPR027359">
    <property type="entry name" value="Volt_channel_dom_sf"/>
</dbReference>
<dbReference type="InterPro" id="IPR043203">
    <property type="entry name" value="VGCC_Ca_Na"/>
</dbReference>
<dbReference type="Pfam" id="PF00520">
    <property type="entry name" value="Ion_trans"/>
    <property type="match status" value="1"/>
</dbReference>